<evidence type="ECO:0000313" key="2">
    <source>
        <dbReference type="EMBL" id="KKM21972.1"/>
    </source>
</evidence>
<dbReference type="InterPro" id="IPR025948">
    <property type="entry name" value="HTH-like_dom"/>
</dbReference>
<dbReference type="Gene3D" id="3.30.420.10">
    <property type="entry name" value="Ribonuclease H-like superfamily/Ribonuclease H"/>
    <property type="match status" value="1"/>
</dbReference>
<dbReference type="AlphaFoldDB" id="A0A0F9I320"/>
<dbReference type="PANTHER" id="PTHR47515:SF1">
    <property type="entry name" value="BLR2054 PROTEIN"/>
    <property type="match status" value="1"/>
</dbReference>
<dbReference type="Pfam" id="PF13276">
    <property type="entry name" value="HTH_21"/>
    <property type="match status" value="1"/>
</dbReference>
<evidence type="ECO:0000259" key="1">
    <source>
        <dbReference type="PROSITE" id="PS50994"/>
    </source>
</evidence>
<proteinExistence type="predicted"/>
<dbReference type="PROSITE" id="PS50994">
    <property type="entry name" value="INTEGRASE"/>
    <property type="match status" value="1"/>
</dbReference>
<protein>
    <recommendedName>
        <fullName evidence="1">Integrase catalytic domain-containing protein</fullName>
    </recommendedName>
</protein>
<accession>A0A0F9I320</accession>
<gene>
    <name evidence="2" type="ORF">LCGC14_1630070</name>
</gene>
<dbReference type="GO" id="GO:0003676">
    <property type="term" value="F:nucleic acid binding"/>
    <property type="evidence" value="ECO:0007669"/>
    <property type="project" value="InterPro"/>
</dbReference>
<dbReference type="EMBL" id="LAZR01013434">
    <property type="protein sequence ID" value="KKM21972.1"/>
    <property type="molecule type" value="Genomic_DNA"/>
</dbReference>
<feature type="domain" description="Integrase catalytic" evidence="1">
    <location>
        <begin position="99"/>
        <end position="260"/>
    </location>
</feature>
<dbReference type="InterPro" id="IPR048020">
    <property type="entry name" value="Transpos_IS3"/>
</dbReference>
<organism evidence="2">
    <name type="scientific">marine sediment metagenome</name>
    <dbReference type="NCBI Taxonomy" id="412755"/>
    <lineage>
        <taxon>unclassified sequences</taxon>
        <taxon>metagenomes</taxon>
        <taxon>ecological metagenomes</taxon>
    </lineage>
</organism>
<sequence length="286" mass="33499">MDVSERRACQVISQPRMTQRYKTKRPDKDKALTAEIRRLAKKHKRYGYRMITAKLRQDNWHVNHKRVQRIWQKEGLQVPYRRKFKKANGSSQNSCCLKKAEYKNHIWTYDFMSDQTEDGRRLKLLTVLDEFTRESPAIEVGRSIRAKDVIAVLEYLFMVRGAPKYIRSDNGPEFIADAIKKWLKKKHVETLYVEPGSPWENGYIESFNGKLRDEILNREIFYSVKETKVLVEDWRLEYNNHRPHSGLGYMTPAGFASLCIASASPTAQLQQYTTEQVDNSLIECGT</sequence>
<dbReference type="SUPFAM" id="SSF53098">
    <property type="entry name" value="Ribonuclease H-like"/>
    <property type="match status" value="1"/>
</dbReference>
<dbReference type="NCBIfam" id="NF033516">
    <property type="entry name" value="transpos_IS3"/>
    <property type="match status" value="1"/>
</dbReference>
<dbReference type="InterPro" id="IPR012337">
    <property type="entry name" value="RNaseH-like_sf"/>
</dbReference>
<reference evidence="2" key="1">
    <citation type="journal article" date="2015" name="Nature">
        <title>Complex archaea that bridge the gap between prokaryotes and eukaryotes.</title>
        <authorList>
            <person name="Spang A."/>
            <person name="Saw J.H."/>
            <person name="Jorgensen S.L."/>
            <person name="Zaremba-Niedzwiedzka K."/>
            <person name="Martijn J."/>
            <person name="Lind A.E."/>
            <person name="van Eijk R."/>
            <person name="Schleper C."/>
            <person name="Guy L."/>
            <person name="Ettema T.J."/>
        </authorList>
    </citation>
    <scope>NUCLEOTIDE SEQUENCE</scope>
</reference>
<dbReference type="PANTHER" id="PTHR47515">
    <property type="entry name" value="LOW CALCIUM RESPONSE LOCUS PROTEIN T"/>
    <property type="match status" value="1"/>
</dbReference>
<dbReference type="InterPro" id="IPR036397">
    <property type="entry name" value="RNaseH_sf"/>
</dbReference>
<dbReference type="InterPro" id="IPR001584">
    <property type="entry name" value="Integrase_cat-core"/>
</dbReference>
<dbReference type="Pfam" id="PF13683">
    <property type="entry name" value="rve_3"/>
    <property type="match status" value="1"/>
</dbReference>
<dbReference type="GO" id="GO:0015074">
    <property type="term" value="P:DNA integration"/>
    <property type="evidence" value="ECO:0007669"/>
    <property type="project" value="InterPro"/>
</dbReference>
<comment type="caution">
    <text evidence="2">The sequence shown here is derived from an EMBL/GenBank/DDBJ whole genome shotgun (WGS) entry which is preliminary data.</text>
</comment>
<name>A0A0F9I320_9ZZZZ</name>